<comment type="caution">
    <text evidence="2">The sequence shown here is derived from an EMBL/GenBank/DDBJ whole genome shotgun (WGS) entry which is preliminary data.</text>
</comment>
<reference evidence="2" key="2">
    <citation type="journal article" date="2023" name="IMA Fungus">
        <title>Comparative genomic study of the Penicillium genus elucidates a diverse pangenome and 15 lateral gene transfer events.</title>
        <authorList>
            <person name="Petersen C."/>
            <person name="Sorensen T."/>
            <person name="Nielsen M.R."/>
            <person name="Sondergaard T.E."/>
            <person name="Sorensen J.L."/>
            <person name="Fitzpatrick D.A."/>
            <person name="Frisvad J.C."/>
            <person name="Nielsen K.L."/>
        </authorList>
    </citation>
    <scope>NUCLEOTIDE SEQUENCE</scope>
    <source>
        <strain evidence="2">IBT 21917</strain>
    </source>
</reference>
<keyword evidence="3" id="KW-1185">Reference proteome</keyword>
<evidence type="ECO:0000256" key="1">
    <source>
        <dbReference type="SAM" id="MobiDB-lite"/>
    </source>
</evidence>
<dbReference type="AlphaFoldDB" id="A0A9W9LX55"/>
<proteinExistence type="predicted"/>
<accession>A0A9W9LX55</accession>
<gene>
    <name evidence="2" type="ORF">N7492_004075</name>
</gene>
<dbReference type="Proteomes" id="UP001146351">
    <property type="component" value="Unassembled WGS sequence"/>
</dbReference>
<protein>
    <submittedName>
        <fullName evidence="2">Uncharacterized protein</fullName>
    </submittedName>
</protein>
<evidence type="ECO:0000313" key="3">
    <source>
        <dbReference type="Proteomes" id="UP001146351"/>
    </source>
</evidence>
<organism evidence="2 3">
    <name type="scientific">Penicillium capsulatum</name>
    <dbReference type="NCBI Taxonomy" id="69766"/>
    <lineage>
        <taxon>Eukaryota</taxon>
        <taxon>Fungi</taxon>
        <taxon>Dikarya</taxon>
        <taxon>Ascomycota</taxon>
        <taxon>Pezizomycotina</taxon>
        <taxon>Eurotiomycetes</taxon>
        <taxon>Eurotiomycetidae</taxon>
        <taxon>Eurotiales</taxon>
        <taxon>Aspergillaceae</taxon>
        <taxon>Penicillium</taxon>
    </lineage>
</organism>
<feature type="region of interest" description="Disordered" evidence="1">
    <location>
        <begin position="115"/>
        <end position="140"/>
    </location>
</feature>
<reference evidence="2" key="1">
    <citation type="submission" date="2022-11" db="EMBL/GenBank/DDBJ databases">
        <authorList>
            <person name="Petersen C."/>
        </authorList>
    </citation>
    <scope>NUCLEOTIDE SEQUENCE</scope>
    <source>
        <strain evidence="2">IBT 21917</strain>
    </source>
</reference>
<evidence type="ECO:0000313" key="2">
    <source>
        <dbReference type="EMBL" id="KAJ5180865.1"/>
    </source>
</evidence>
<name>A0A9W9LX55_9EURO</name>
<sequence length="201" mass="21424">MQVPEEQQWIQTTPFFLVLVHLHHRVDGASCPTSGCALALGLCTEYGLTAIEIAHRMQIWNAVSFLGIRSADSIVETSTDTLTAARFCQCQGSLSRVGRGGGEIGLHRTRDAPTIGVRSTQSSREMMGKPTPRPLAGGQLMPGFQTGPVAVKNGRGISNPDRAIRSQLSFGWMQIIVSRGAVQAGVGQIPTLLEGACARIG</sequence>
<dbReference type="EMBL" id="JAPQKO010000002">
    <property type="protein sequence ID" value="KAJ5180865.1"/>
    <property type="molecule type" value="Genomic_DNA"/>
</dbReference>